<dbReference type="RefSeq" id="WP_328859041.1">
    <property type="nucleotide sequence ID" value="NZ_CP108021.1"/>
</dbReference>
<dbReference type="NCBIfam" id="NF005479">
    <property type="entry name" value="PRK07080.1"/>
    <property type="match status" value="1"/>
</dbReference>
<dbReference type="Gene3D" id="3.30.930.10">
    <property type="entry name" value="Bira Bifunctional Protein, Domain 2"/>
    <property type="match status" value="1"/>
</dbReference>
<dbReference type="KEGG" id="whr:OG579_10225"/>
<evidence type="ECO:0000313" key="3">
    <source>
        <dbReference type="Proteomes" id="UP001432128"/>
    </source>
</evidence>
<keyword evidence="3" id="KW-1185">Reference proteome</keyword>
<evidence type="ECO:0000313" key="2">
    <source>
        <dbReference type="EMBL" id="WUM22108.1"/>
    </source>
</evidence>
<dbReference type="GO" id="GO:0016874">
    <property type="term" value="F:ligase activity"/>
    <property type="evidence" value="ECO:0007669"/>
    <property type="project" value="UniProtKB-KW"/>
</dbReference>
<feature type="compositionally biased region" description="Low complexity" evidence="1">
    <location>
        <begin position="9"/>
        <end position="22"/>
    </location>
</feature>
<proteinExistence type="predicted"/>
<sequence>MTVITDSGTAEPATATTTTATTAPSELDRARAQFRDDLIDAGLLVPSGIDGLYGRGAMFEDVIDAIDEVVVAAGRAAHADAPRRLRFPPVFPRESFEKTDYIASFPNLTGAISTFTGDNRAHRALLADRESGVDWDHHLASAGTMLVSAACHPSYSTLTGTLPDGGVLMDVYGYCFRHEPAVDPARMQAFRMHEFVIVGSPQQAENHRDSWVPRGLAVLDQLGLAARDVPANDPFFGRAGKMLAANQLDENLKTELVVSLYGDLDDGTAVVSCNCHRDHFGETFTIATADGGVAHSACVGFGMERIALAMFATHGLDVSAWPAQQRGLIA</sequence>
<accession>A0AAU4K817</accession>
<dbReference type="Proteomes" id="UP001432128">
    <property type="component" value="Chromosome"/>
</dbReference>
<dbReference type="EMBL" id="CP108021">
    <property type="protein sequence ID" value="WUM22108.1"/>
    <property type="molecule type" value="Genomic_DNA"/>
</dbReference>
<dbReference type="AlphaFoldDB" id="A0AAU4K817"/>
<keyword evidence="2" id="KW-0436">Ligase</keyword>
<organism evidence="2 3">
    <name type="scientific">Williamsia herbipolensis</name>
    <dbReference type="NCBI Taxonomy" id="1603258"/>
    <lineage>
        <taxon>Bacteria</taxon>
        <taxon>Bacillati</taxon>
        <taxon>Actinomycetota</taxon>
        <taxon>Actinomycetes</taxon>
        <taxon>Mycobacteriales</taxon>
        <taxon>Nocardiaceae</taxon>
        <taxon>Williamsia</taxon>
    </lineage>
</organism>
<name>A0AAU4K817_9NOCA</name>
<gene>
    <name evidence="2" type="ORF">OG579_10225</name>
</gene>
<dbReference type="InterPro" id="IPR045864">
    <property type="entry name" value="aa-tRNA-synth_II/BPL/LPL"/>
</dbReference>
<dbReference type="EC" id="6.2.1.n2" evidence="2"/>
<evidence type="ECO:0000256" key="1">
    <source>
        <dbReference type="SAM" id="MobiDB-lite"/>
    </source>
</evidence>
<reference evidence="2 3" key="1">
    <citation type="submission" date="2022-10" db="EMBL/GenBank/DDBJ databases">
        <title>The complete genomes of actinobacterial strains from the NBC collection.</title>
        <authorList>
            <person name="Joergensen T.S."/>
            <person name="Alvarez Arevalo M."/>
            <person name="Sterndorff E.B."/>
            <person name="Faurdal D."/>
            <person name="Vuksanovic O."/>
            <person name="Mourched A.-S."/>
            <person name="Charusanti P."/>
            <person name="Shaw S."/>
            <person name="Blin K."/>
            <person name="Weber T."/>
        </authorList>
    </citation>
    <scope>NUCLEOTIDE SEQUENCE [LARGE SCALE GENOMIC DNA]</scope>
    <source>
        <strain evidence="2 3">NBC_00319</strain>
    </source>
</reference>
<dbReference type="SUPFAM" id="SSF55681">
    <property type="entry name" value="Class II aaRS and biotin synthetases"/>
    <property type="match status" value="1"/>
</dbReference>
<protein>
    <submittedName>
        <fullName evidence="2">Amino acid--[acyl-carrier-protein] ligase</fullName>
        <ecNumber evidence="2">6.2.1.n2</ecNumber>
    </submittedName>
</protein>
<feature type="region of interest" description="Disordered" evidence="1">
    <location>
        <begin position="1"/>
        <end position="22"/>
    </location>
</feature>